<protein>
    <submittedName>
        <fullName evidence="1">Uncharacterized protein</fullName>
    </submittedName>
</protein>
<dbReference type="EMBL" id="RCOS01000171">
    <property type="protein sequence ID" value="RSN71660.1"/>
    <property type="molecule type" value="Genomic_DNA"/>
</dbReference>
<comment type="caution">
    <text evidence="1">The sequence shown here is derived from an EMBL/GenBank/DDBJ whole genome shotgun (WGS) entry which is preliminary data.</text>
</comment>
<dbReference type="RefSeq" id="WP_237558875.1">
    <property type="nucleotide sequence ID" value="NZ_RCOS01000171.1"/>
</dbReference>
<name>A0A3R9QSE7_9CREN</name>
<keyword evidence="2" id="KW-1185">Reference proteome</keyword>
<gene>
    <name evidence="1" type="ORF">D6D85_15570</name>
</gene>
<accession>A0A3R9QSE7</accession>
<evidence type="ECO:0000313" key="1">
    <source>
        <dbReference type="EMBL" id="RSN71660.1"/>
    </source>
</evidence>
<reference evidence="1 2" key="1">
    <citation type="submission" date="2018-10" db="EMBL/GenBank/DDBJ databases">
        <title>Co-occurring genomic capacity for anaerobic methane metabolism and dissimilatory sulfite reduction discovered in the Korarchaeota.</title>
        <authorList>
            <person name="Mckay L.J."/>
            <person name="Dlakic M."/>
            <person name="Fields M.W."/>
            <person name="Delmont T.O."/>
            <person name="Eren A.M."/>
            <person name="Jay Z.J."/>
            <person name="Klingelsmith K.B."/>
            <person name="Rusch D.B."/>
            <person name="Inskeep W.P."/>
        </authorList>
    </citation>
    <scope>NUCLEOTIDE SEQUENCE [LARGE SCALE GENOMIC DNA]</scope>
    <source>
        <strain evidence="1 2">MDKW</strain>
    </source>
</reference>
<dbReference type="AlphaFoldDB" id="A0A3R9QSE7"/>
<proteinExistence type="predicted"/>
<organism evidence="1 2">
    <name type="scientific">Candidatus Methanodesulfokora washburnensis</name>
    <dbReference type="NCBI Taxonomy" id="2478471"/>
    <lineage>
        <taxon>Archaea</taxon>
        <taxon>Thermoproteota</taxon>
        <taxon>Candidatus Korarchaeia</taxon>
        <taxon>Candidatus Korarchaeia incertae sedis</taxon>
        <taxon>Candidatus Methanodesulfokora</taxon>
    </lineage>
</organism>
<dbReference type="Proteomes" id="UP000277582">
    <property type="component" value="Unassembled WGS sequence"/>
</dbReference>
<evidence type="ECO:0000313" key="2">
    <source>
        <dbReference type="Proteomes" id="UP000277582"/>
    </source>
</evidence>
<sequence length="83" mass="9532">MAGRIYRARECLKYGRSVLVSRPCIKLKVMNAKLEEYPEELSFYVDTGFEGAILVTEDVYRFLKWERCLGSTGEPIHPFLGPS</sequence>